<feature type="compositionally biased region" description="Low complexity" evidence="3">
    <location>
        <begin position="398"/>
        <end position="461"/>
    </location>
</feature>
<evidence type="ECO:0000259" key="5">
    <source>
        <dbReference type="PROSITE" id="PS51724"/>
    </source>
</evidence>
<organism evidence="6 7">
    <name type="scientific">Sphingomonas ginsenosidimutans</name>
    <dbReference type="NCBI Taxonomy" id="862134"/>
    <lineage>
        <taxon>Bacteria</taxon>
        <taxon>Pseudomonadati</taxon>
        <taxon>Pseudomonadota</taxon>
        <taxon>Alphaproteobacteria</taxon>
        <taxon>Sphingomonadales</taxon>
        <taxon>Sphingomonadaceae</taxon>
        <taxon>Sphingomonas</taxon>
    </lineage>
</organism>
<dbReference type="Proteomes" id="UP000218784">
    <property type="component" value="Unassembled WGS sequence"/>
</dbReference>
<feature type="repeat" description="TPR" evidence="1">
    <location>
        <begin position="61"/>
        <end position="94"/>
    </location>
</feature>
<evidence type="ECO:0000256" key="1">
    <source>
        <dbReference type="PROSITE-ProRule" id="PRU00339"/>
    </source>
</evidence>
<feature type="coiled-coil region" evidence="2">
    <location>
        <begin position="557"/>
        <end position="625"/>
    </location>
</feature>
<proteinExistence type="predicted"/>
<dbReference type="SUPFAM" id="SSF48452">
    <property type="entry name" value="TPR-like"/>
    <property type="match status" value="1"/>
</dbReference>
<keyword evidence="7" id="KW-1185">Reference proteome</keyword>
<dbReference type="InterPro" id="IPR011990">
    <property type="entry name" value="TPR-like_helical_dom_sf"/>
</dbReference>
<dbReference type="Pfam" id="PF05036">
    <property type="entry name" value="SPOR"/>
    <property type="match status" value="1"/>
</dbReference>
<feature type="compositionally biased region" description="Low complexity" evidence="3">
    <location>
        <begin position="356"/>
        <end position="377"/>
    </location>
</feature>
<evidence type="ECO:0000313" key="6">
    <source>
        <dbReference type="EMBL" id="PCG10514.1"/>
    </source>
</evidence>
<sequence>MSDVPPPRAGRIAAAGIAALLLAACPAAVAAQQLQMVQALNPDADRLADTMRRLGASPRDLSALIEAGDLSFRLGDVTAAAAFYKRAEAVDPHNGRVHAGIGRILVNGERPGEALRYFELAQRYGAPMAEYAGDRGLAYDLVGEQERAQRDYRAALARGGADADLDEVRRRYALSLGISGRQEEALAQIDTLLRRSDRGAWRARAFVMAMNGDVAGANRIASGMMPAGMAQGLAAFFQRLPTLSATDRAFAVHFGEVAATPARLADARLTPALPPLGIDPTAPRQQIAAVAPSVARPLSRAEQRQQQRAAQLAARQASRGAAAPVSVPPVAYAARSAAASSVPGAAPAPATPTPAPAQRAPAATSSASPTPAAQVASIAGAQRPPAAIPPAGSTVAGARVAPGVSPSPAPGYASAAPATAAPSTGGTRPAPSVQTATATPPAAAVPTPAPPAAAGTPVSSPGVAPRPEQAANAAVAAATATPGFSTTIGQAPTPAPAAAPAQVASTTPARPTAIGRGEDSILARIVAGITIPASELDVPPMPGAVPVVAPPPAPGSAASLEEAARVAERNAAADEEKRERLIAKRQAERAAAAAKAAADKKAKELAAKKEAAEKLAAEKKAARAEPERIWVQVAGGANEGDLPKAWKAVQAKASALAGRRAYATPLRATNRVVTGPFKTEAEARAFVNTLAKQGVSAFSFTSAPGQKMTRLDTK</sequence>
<comment type="caution">
    <text evidence="6">The sequence shown here is derived from an EMBL/GenBank/DDBJ whole genome shotgun (WGS) entry which is preliminary data.</text>
</comment>
<name>A0A2A4I1M1_9SPHN</name>
<reference evidence="6 7" key="1">
    <citation type="submission" date="2017-09" db="EMBL/GenBank/DDBJ databases">
        <title>Sphingomonas ginsenosidimutans KACC 14949, whole genome shotgun sequence.</title>
        <authorList>
            <person name="Feng G."/>
            <person name="Zhu H."/>
        </authorList>
    </citation>
    <scope>NUCLEOTIDE SEQUENCE [LARGE SCALE GENOMIC DNA]</scope>
    <source>
        <strain evidence="6 7">KACC 14949</strain>
    </source>
</reference>
<feature type="compositionally biased region" description="Low complexity" evidence="3">
    <location>
        <begin position="306"/>
        <end position="315"/>
    </location>
</feature>
<feature type="chain" id="PRO_5012856414" evidence="4">
    <location>
        <begin position="31"/>
        <end position="714"/>
    </location>
</feature>
<keyword evidence="4" id="KW-0732">Signal</keyword>
<keyword evidence="1" id="KW-0802">TPR repeat</keyword>
<dbReference type="EMBL" id="NWVD01000001">
    <property type="protein sequence ID" value="PCG10514.1"/>
    <property type="molecule type" value="Genomic_DNA"/>
</dbReference>
<dbReference type="SMART" id="SM00028">
    <property type="entry name" value="TPR"/>
    <property type="match status" value="3"/>
</dbReference>
<dbReference type="InterPro" id="IPR019734">
    <property type="entry name" value="TPR_rpt"/>
</dbReference>
<evidence type="ECO:0000256" key="2">
    <source>
        <dbReference type="SAM" id="Coils"/>
    </source>
</evidence>
<keyword evidence="2" id="KW-0175">Coiled coil</keyword>
<feature type="region of interest" description="Disordered" evidence="3">
    <location>
        <begin position="342"/>
        <end position="515"/>
    </location>
</feature>
<gene>
    <name evidence="6" type="ORF">COA17_03640</name>
</gene>
<dbReference type="Gene3D" id="1.25.40.10">
    <property type="entry name" value="Tetratricopeptide repeat domain"/>
    <property type="match status" value="1"/>
</dbReference>
<evidence type="ECO:0000313" key="7">
    <source>
        <dbReference type="Proteomes" id="UP000218784"/>
    </source>
</evidence>
<feature type="compositionally biased region" description="Low complexity" evidence="3">
    <location>
        <begin position="470"/>
        <end position="509"/>
    </location>
</feature>
<feature type="domain" description="SPOR" evidence="5">
    <location>
        <begin position="623"/>
        <end position="707"/>
    </location>
</feature>
<dbReference type="PROSITE" id="PS50005">
    <property type="entry name" value="TPR"/>
    <property type="match status" value="1"/>
</dbReference>
<dbReference type="RefSeq" id="WP_096610190.1">
    <property type="nucleotide sequence ID" value="NZ_NWVD01000001.1"/>
</dbReference>
<dbReference type="SUPFAM" id="SSF110997">
    <property type="entry name" value="Sporulation related repeat"/>
    <property type="match status" value="1"/>
</dbReference>
<dbReference type="InterPro" id="IPR036680">
    <property type="entry name" value="SPOR-like_sf"/>
</dbReference>
<dbReference type="GO" id="GO:0042834">
    <property type="term" value="F:peptidoglycan binding"/>
    <property type="evidence" value="ECO:0007669"/>
    <property type="project" value="InterPro"/>
</dbReference>
<dbReference type="InterPro" id="IPR007730">
    <property type="entry name" value="SPOR-like_dom"/>
</dbReference>
<protein>
    <submittedName>
        <fullName evidence="6">SPOR domain-containing protein</fullName>
    </submittedName>
</protein>
<feature type="region of interest" description="Disordered" evidence="3">
    <location>
        <begin position="292"/>
        <end position="315"/>
    </location>
</feature>
<accession>A0A2A4I1M1</accession>
<feature type="signal peptide" evidence="4">
    <location>
        <begin position="1"/>
        <end position="30"/>
    </location>
</feature>
<evidence type="ECO:0000256" key="3">
    <source>
        <dbReference type="SAM" id="MobiDB-lite"/>
    </source>
</evidence>
<dbReference type="AlphaFoldDB" id="A0A2A4I1M1"/>
<evidence type="ECO:0000256" key="4">
    <source>
        <dbReference type="SAM" id="SignalP"/>
    </source>
</evidence>
<dbReference type="PROSITE" id="PS51724">
    <property type="entry name" value="SPOR"/>
    <property type="match status" value="1"/>
</dbReference>